<proteinExistence type="predicted"/>
<organism evidence="2 3">
    <name type="scientific">Streptomyces olivaceiscleroticus</name>
    <dbReference type="NCBI Taxonomy" id="68245"/>
    <lineage>
        <taxon>Bacteria</taxon>
        <taxon>Bacillati</taxon>
        <taxon>Actinomycetota</taxon>
        <taxon>Actinomycetes</taxon>
        <taxon>Kitasatosporales</taxon>
        <taxon>Streptomycetaceae</taxon>
        <taxon>Streptomyces</taxon>
    </lineage>
</organism>
<sequence length="95" mass="9654">MLALVGVLFLAAAGVCCLAIVSHRRITEQAMDRARPEDVPGMLETSGRTLTNLLGSLKLWARRVLPGAPGTGVGELPIDGGATGSAETGVEGAGQ</sequence>
<accession>A0ABP3JKB2</accession>
<dbReference type="Proteomes" id="UP001500909">
    <property type="component" value="Unassembled WGS sequence"/>
</dbReference>
<evidence type="ECO:0000256" key="1">
    <source>
        <dbReference type="SAM" id="MobiDB-lite"/>
    </source>
</evidence>
<protein>
    <recommendedName>
        <fullName evidence="4">HAMP domain-containing protein</fullName>
    </recommendedName>
</protein>
<gene>
    <name evidence="2" type="ORF">GCM10010361_18200</name>
</gene>
<evidence type="ECO:0000313" key="2">
    <source>
        <dbReference type="EMBL" id="GAA0454488.1"/>
    </source>
</evidence>
<keyword evidence="3" id="KW-1185">Reference proteome</keyword>
<comment type="caution">
    <text evidence="2">The sequence shown here is derived from an EMBL/GenBank/DDBJ whole genome shotgun (WGS) entry which is preliminary data.</text>
</comment>
<evidence type="ECO:0000313" key="3">
    <source>
        <dbReference type="Proteomes" id="UP001500909"/>
    </source>
</evidence>
<feature type="region of interest" description="Disordered" evidence="1">
    <location>
        <begin position="69"/>
        <end position="95"/>
    </location>
</feature>
<name>A0ABP3JKB2_9ACTN</name>
<evidence type="ECO:0008006" key="4">
    <source>
        <dbReference type="Google" id="ProtNLM"/>
    </source>
</evidence>
<reference evidence="3" key="1">
    <citation type="journal article" date="2019" name="Int. J. Syst. Evol. Microbiol.">
        <title>The Global Catalogue of Microorganisms (GCM) 10K type strain sequencing project: providing services to taxonomists for standard genome sequencing and annotation.</title>
        <authorList>
            <consortium name="The Broad Institute Genomics Platform"/>
            <consortium name="The Broad Institute Genome Sequencing Center for Infectious Disease"/>
            <person name="Wu L."/>
            <person name="Ma J."/>
        </authorList>
    </citation>
    <scope>NUCLEOTIDE SEQUENCE [LARGE SCALE GENOMIC DNA]</scope>
    <source>
        <strain evidence="3">JCM 4805</strain>
    </source>
</reference>
<dbReference type="EMBL" id="BAAABY010000011">
    <property type="protein sequence ID" value="GAA0454488.1"/>
    <property type="molecule type" value="Genomic_DNA"/>
</dbReference>